<dbReference type="EMBL" id="CM042048">
    <property type="protein sequence ID" value="KAI3757380.1"/>
    <property type="molecule type" value="Genomic_DNA"/>
</dbReference>
<organism evidence="1 2">
    <name type="scientific">Arctium lappa</name>
    <name type="common">Greater burdock</name>
    <name type="synonym">Lappa major</name>
    <dbReference type="NCBI Taxonomy" id="4217"/>
    <lineage>
        <taxon>Eukaryota</taxon>
        <taxon>Viridiplantae</taxon>
        <taxon>Streptophyta</taxon>
        <taxon>Embryophyta</taxon>
        <taxon>Tracheophyta</taxon>
        <taxon>Spermatophyta</taxon>
        <taxon>Magnoliopsida</taxon>
        <taxon>eudicotyledons</taxon>
        <taxon>Gunneridae</taxon>
        <taxon>Pentapetalae</taxon>
        <taxon>asterids</taxon>
        <taxon>campanulids</taxon>
        <taxon>Asterales</taxon>
        <taxon>Asteraceae</taxon>
        <taxon>Carduoideae</taxon>
        <taxon>Cardueae</taxon>
        <taxon>Arctiinae</taxon>
        <taxon>Arctium</taxon>
    </lineage>
</organism>
<protein>
    <submittedName>
        <fullName evidence="1">Uncharacterized protein</fullName>
    </submittedName>
</protein>
<sequence length="90" mass="10320">MAKNIDAKGNHQMVFLHGHHCLTHCYHLVPFTIRDGFGEVRLDQDEDARQGWGASEIVYSSGEVESLLFTLTHTHTLKLHTLSRFLEFLN</sequence>
<gene>
    <name evidence="1" type="ORF">L6452_04917</name>
</gene>
<reference evidence="1 2" key="2">
    <citation type="journal article" date="2022" name="Mol. Ecol. Resour.">
        <title>The genomes of chicory, endive, great burdock and yacon provide insights into Asteraceae paleo-polyploidization history and plant inulin production.</title>
        <authorList>
            <person name="Fan W."/>
            <person name="Wang S."/>
            <person name="Wang H."/>
            <person name="Wang A."/>
            <person name="Jiang F."/>
            <person name="Liu H."/>
            <person name="Zhao H."/>
            <person name="Xu D."/>
            <person name="Zhang Y."/>
        </authorList>
    </citation>
    <scope>NUCLEOTIDE SEQUENCE [LARGE SCALE GENOMIC DNA]</scope>
    <source>
        <strain evidence="2">cv. Niubang</strain>
    </source>
</reference>
<keyword evidence="2" id="KW-1185">Reference proteome</keyword>
<evidence type="ECO:0000313" key="2">
    <source>
        <dbReference type="Proteomes" id="UP001055879"/>
    </source>
</evidence>
<accession>A0ACB9EEX4</accession>
<evidence type="ECO:0000313" key="1">
    <source>
        <dbReference type="EMBL" id="KAI3757380.1"/>
    </source>
</evidence>
<reference evidence="2" key="1">
    <citation type="journal article" date="2022" name="Mol. Ecol. Resour.">
        <title>The genomes of chicory, endive, great burdock and yacon provide insights into Asteraceae palaeo-polyploidization history and plant inulin production.</title>
        <authorList>
            <person name="Fan W."/>
            <person name="Wang S."/>
            <person name="Wang H."/>
            <person name="Wang A."/>
            <person name="Jiang F."/>
            <person name="Liu H."/>
            <person name="Zhao H."/>
            <person name="Xu D."/>
            <person name="Zhang Y."/>
        </authorList>
    </citation>
    <scope>NUCLEOTIDE SEQUENCE [LARGE SCALE GENOMIC DNA]</scope>
    <source>
        <strain evidence="2">cv. Niubang</strain>
    </source>
</reference>
<comment type="caution">
    <text evidence="1">The sequence shown here is derived from an EMBL/GenBank/DDBJ whole genome shotgun (WGS) entry which is preliminary data.</text>
</comment>
<name>A0ACB9EEX4_ARCLA</name>
<dbReference type="Proteomes" id="UP001055879">
    <property type="component" value="Linkage Group LG02"/>
</dbReference>
<proteinExistence type="predicted"/>